<evidence type="ECO:0000313" key="3">
    <source>
        <dbReference type="Proteomes" id="UP000503129"/>
    </source>
</evidence>
<dbReference type="PRINTS" id="PR00412">
    <property type="entry name" value="EPOXHYDRLASE"/>
</dbReference>
<dbReference type="GO" id="GO:0016787">
    <property type="term" value="F:hydrolase activity"/>
    <property type="evidence" value="ECO:0007669"/>
    <property type="project" value="UniProtKB-KW"/>
</dbReference>
<organism evidence="2 3">
    <name type="scientific">Brasilonema sennae CENA114</name>
    <dbReference type="NCBI Taxonomy" id="415709"/>
    <lineage>
        <taxon>Bacteria</taxon>
        <taxon>Bacillati</taxon>
        <taxon>Cyanobacteriota</taxon>
        <taxon>Cyanophyceae</taxon>
        <taxon>Nostocales</taxon>
        <taxon>Scytonemataceae</taxon>
        <taxon>Brasilonema</taxon>
        <taxon>Bromeliae group (in: Brasilonema)</taxon>
    </lineage>
</organism>
<dbReference type="Pfam" id="PF00561">
    <property type="entry name" value="Abhydrolase_1"/>
    <property type="match status" value="1"/>
</dbReference>
<feature type="domain" description="AB hydrolase-1" evidence="1">
    <location>
        <begin position="58"/>
        <end position="286"/>
    </location>
</feature>
<dbReference type="GO" id="GO:0016020">
    <property type="term" value="C:membrane"/>
    <property type="evidence" value="ECO:0007669"/>
    <property type="project" value="TreeGrafter"/>
</dbReference>
<keyword evidence="3" id="KW-1185">Reference proteome</keyword>
<evidence type="ECO:0000313" key="2">
    <source>
        <dbReference type="EMBL" id="QDL12392.1"/>
    </source>
</evidence>
<dbReference type="Gene3D" id="3.40.50.1820">
    <property type="entry name" value="alpha/beta hydrolase"/>
    <property type="match status" value="1"/>
</dbReference>
<reference evidence="2 3" key="1">
    <citation type="submission" date="2018-06" db="EMBL/GenBank/DDBJ databases">
        <title>Comparative genomics of Brasilonema spp. strains.</title>
        <authorList>
            <person name="Alvarenga D.O."/>
            <person name="Fiore M.F."/>
            <person name="Varani A.M."/>
        </authorList>
    </citation>
    <scope>NUCLEOTIDE SEQUENCE [LARGE SCALE GENOMIC DNA]</scope>
    <source>
        <strain evidence="2 3">CENA114</strain>
    </source>
</reference>
<dbReference type="EMBL" id="CP030118">
    <property type="protein sequence ID" value="QDL12392.1"/>
    <property type="molecule type" value="Genomic_DNA"/>
</dbReference>
<protein>
    <submittedName>
        <fullName evidence="2">Alpha/beta hydrolase</fullName>
    </submittedName>
</protein>
<evidence type="ECO:0000259" key="1">
    <source>
        <dbReference type="Pfam" id="PF00561"/>
    </source>
</evidence>
<dbReference type="InterPro" id="IPR000073">
    <property type="entry name" value="AB_hydrolase_1"/>
</dbReference>
<dbReference type="KEGG" id="bsen:DP114_23440"/>
<sequence length="303" mass="33572">MRKLIIQLLIVILVLSGSIGYVFVNRATPASSCTIASLTTQVGNGTLSYSQVGNGRSILLLHGLFADKEQWNTMMCRLSEMGYRAIAPDLPGYGNSNGFTLSDYALENQTTLLHELMEKLRIKSFDLAGSSMGGAIAHLYAQRYPNQVRTLAFIGSPLGIVDWASSFKEAIFQGINPFIPITKEQFALEISLLFFTPPTIPDSVIAEKVNDYITRNQHYQQVWDIVNLYDDILCQGVPTQLPTFTIWGEEDKIYDISGANRLQECIAGARVIQLPKAGHLVLIENADEAASKYVEFLQTARGR</sequence>
<dbReference type="PANTHER" id="PTHR43798:SF33">
    <property type="entry name" value="HYDROLASE, PUTATIVE (AFU_ORTHOLOGUE AFUA_2G14860)-RELATED"/>
    <property type="match status" value="1"/>
</dbReference>
<dbReference type="PRINTS" id="PR00111">
    <property type="entry name" value="ABHYDROLASE"/>
</dbReference>
<dbReference type="InterPro" id="IPR050266">
    <property type="entry name" value="AB_hydrolase_sf"/>
</dbReference>
<dbReference type="PANTHER" id="PTHR43798">
    <property type="entry name" value="MONOACYLGLYCEROL LIPASE"/>
    <property type="match status" value="1"/>
</dbReference>
<proteinExistence type="predicted"/>
<dbReference type="SUPFAM" id="SSF53474">
    <property type="entry name" value="alpha/beta-Hydrolases"/>
    <property type="match status" value="1"/>
</dbReference>
<gene>
    <name evidence="2" type="ORF">DP114_23440</name>
</gene>
<accession>A0A856MPC2</accession>
<dbReference type="Proteomes" id="UP000503129">
    <property type="component" value="Chromosome"/>
</dbReference>
<keyword evidence="2" id="KW-0378">Hydrolase</keyword>
<dbReference type="AlphaFoldDB" id="A0A856MPC2"/>
<dbReference type="InterPro" id="IPR029058">
    <property type="entry name" value="AB_hydrolase_fold"/>
</dbReference>
<dbReference type="InterPro" id="IPR000639">
    <property type="entry name" value="Epox_hydrolase-like"/>
</dbReference>
<name>A0A856MPC2_9CYAN</name>